<organism evidence="1 2">
    <name type="scientific">Scophthalmus maximus</name>
    <name type="common">Turbot</name>
    <name type="synonym">Psetta maxima</name>
    <dbReference type="NCBI Taxonomy" id="52904"/>
    <lineage>
        <taxon>Eukaryota</taxon>
        <taxon>Metazoa</taxon>
        <taxon>Chordata</taxon>
        <taxon>Craniata</taxon>
        <taxon>Vertebrata</taxon>
        <taxon>Euteleostomi</taxon>
        <taxon>Actinopterygii</taxon>
        <taxon>Neopterygii</taxon>
        <taxon>Teleostei</taxon>
        <taxon>Neoteleostei</taxon>
        <taxon>Acanthomorphata</taxon>
        <taxon>Carangaria</taxon>
        <taxon>Pleuronectiformes</taxon>
        <taxon>Pleuronectoidei</taxon>
        <taxon>Scophthalmidae</taxon>
        <taxon>Scophthalmus</taxon>
    </lineage>
</organism>
<dbReference type="AlphaFoldDB" id="A0A2U9BMF0"/>
<sequence length="63" mass="7057">MTHFNTPKIETISQLLWQTLQESTQITVGLCHFSEGPGEMKLWWKQCSASQAPHGAALSLEKT</sequence>
<evidence type="ECO:0000313" key="2">
    <source>
        <dbReference type="Proteomes" id="UP000246464"/>
    </source>
</evidence>
<proteinExistence type="predicted"/>
<dbReference type="EMBL" id="CP026250">
    <property type="protein sequence ID" value="AWP05237.1"/>
    <property type="molecule type" value="Genomic_DNA"/>
</dbReference>
<protein>
    <submittedName>
        <fullName evidence="1">Uncharacterized protein</fullName>
    </submittedName>
</protein>
<gene>
    <name evidence="1" type="ORF">SMAX5B_011537</name>
</gene>
<keyword evidence="2" id="KW-1185">Reference proteome</keyword>
<accession>A0A2U9BMF0</accession>
<name>A0A2U9BMF0_SCOMX</name>
<dbReference type="Proteomes" id="UP000246464">
    <property type="component" value="Chromosome 8"/>
</dbReference>
<evidence type="ECO:0000313" key="1">
    <source>
        <dbReference type="EMBL" id="AWP05237.1"/>
    </source>
</evidence>
<reference evidence="1 2" key="1">
    <citation type="submission" date="2017-12" db="EMBL/GenBank/DDBJ databases">
        <title>Integrating genomic resources of turbot (Scophthalmus maximus) in depth evaluation of genetic and physical mapping variation across individuals.</title>
        <authorList>
            <person name="Martinez P."/>
        </authorList>
    </citation>
    <scope>NUCLEOTIDE SEQUENCE [LARGE SCALE GENOMIC DNA]</scope>
</reference>